<dbReference type="PROSITE" id="PS01175">
    <property type="entry name" value="RIBONUCLEASE_II"/>
    <property type="match status" value="1"/>
</dbReference>
<reference evidence="11" key="1">
    <citation type="submission" date="2015-11" db="EMBL/GenBank/DDBJ databases">
        <authorList>
            <person name="Varghese N."/>
        </authorList>
    </citation>
    <scope>NUCLEOTIDE SEQUENCE [LARGE SCALE GENOMIC DNA]</scope>
</reference>
<evidence type="ECO:0000256" key="2">
    <source>
        <dbReference type="ARBA" id="ARBA00004496"/>
    </source>
</evidence>
<dbReference type="SMART" id="SM00955">
    <property type="entry name" value="RNB"/>
    <property type="match status" value="1"/>
</dbReference>
<comment type="similarity">
    <text evidence="8">Belongs to the RNR ribonuclease family. RNase R subfamily.</text>
</comment>
<dbReference type="InterPro" id="IPR012340">
    <property type="entry name" value="NA-bd_OB-fold"/>
</dbReference>
<evidence type="ECO:0000313" key="10">
    <source>
        <dbReference type="EMBL" id="CUU06955.1"/>
    </source>
</evidence>
<dbReference type="RefSeq" id="WP_140945394.1">
    <property type="nucleotide sequence ID" value="NZ_FAOO01000011.1"/>
</dbReference>
<comment type="subcellular location">
    <subcellularLocation>
        <location evidence="2 8">Cytoplasm</location>
    </subcellularLocation>
</comment>
<evidence type="ECO:0000256" key="1">
    <source>
        <dbReference type="ARBA" id="ARBA00001849"/>
    </source>
</evidence>
<gene>
    <name evidence="8" type="primary">rnr</name>
    <name evidence="10" type="ORF">JGI1_01660</name>
</gene>
<evidence type="ECO:0000256" key="3">
    <source>
        <dbReference type="ARBA" id="ARBA00022490"/>
    </source>
</evidence>
<dbReference type="SMART" id="SM00357">
    <property type="entry name" value="CSP"/>
    <property type="match status" value="1"/>
</dbReference>
<keyword evidence="3 8" id="KW-0963">Cytoplasm</keyword>
<evidence type="ECO:0000256" key="6">
    <source>
        <dbReference type="ARBA" id="ARBA00022839"/>
    </source>
</evidence>
<organism evidence="10 11">
    <name type="scientific">Candidatus Thermokryptus mobilis</name>
    <dbReference type="NCBI Taxonomy" id="1643428"/>
    <lineage>
        <taxon>Bacteria</taxon>
        <taxon>Pseudomonadati</taxon>
        <taxon>Candidatus Kryptoniota</taxon>
        <taxon>Candidatus Thermokryptus</taxon>
    </lineage>
</organism>
<dbReference type="InterPro" id="IPR040476">
    <property type="entry name" value="CSD2"/>
</dbReference>
<sequence>MKKTIEISEIKERILKFLRKRSRMSFRVREIAKKLGLQREYEMGLLKEILEEMVANGEVVKLRNKYRFKLNPKILVGTLRVNPNGYGFVEIDDSSDSGEVKEVFIPPRFIHTALDGDRVAVMVVERRKGMLAEGEIVDIIERGRKVITGVLSKKKGVYFVIPDDKHIIRDFYVDERNVKKFNAKVGDKVAIELVDWIDEGFSPEGRIVEVLGTAGENDAEILSIARMYDFPTKFPDEVLIEVEKIPDEIPESEYRKRLDLRELVCFTIDPEDAKDFDDAVSLEVLPDGRYKLGVHIADVSFYVKEGSKIDKEALRRGTSVYLVDRVIPMLPEKLSNNVCSLNPGVDRLAYSVFMIVNQNGVVERYSFHKSVIRSKRRFTYEEVQEIIETRKGDFSDVILEMHKLSKILLRKRLREGSIDFETPEVKFKLDEEGKPLEIVKKVRLDSHRLIEEFMLLANRTVAKHVGKMNKSGREYPFVYRVHDLPDPAKLKNLAEFVRKLGFKFEINSKPLAKSIQKLLAQVKDTEFEYLVNDIAIRSMAKAVYSEKNIGHFGLGFKYYTHFTSPIRRYPDLVVHRLLYEYTEGRVDDKRLNEIAEKLPHICKHSSEMEIKATEAERESVKFKQAEYMKEHIGRVFEGVISGVAEFGIFVQINDILVEGLVKVRDMTDDYYIYDESQYALIGKYTKKVYRLGDKVKVKVIRVDEIAREIDFVLLGKISR</sequence>
<dbReference type="SMART" id="SM00316">
    <property type="entry name" value="S1"/>
    <property type="match status" value="1"/>
</dbReference>
<dbReference type="GO" id="GO:0008859">
    <property type="term" value="F:exoribonuclease II activity"/>
    <property type="evidence" value="ECO:0007669"/>
    <property type="project" value="UniProtKB-UniRule"/>
</dbReference>
<dbReference type="InterPro" id="IPR001900">
    <property type="entry name" value="RNase_II/R"/>
</dbReference>
<keyword evidence="5 8" id="KW-0378">Hydrolase</keyword>
<dbReference type="InterPro" id="IPR011805">
    <property type="entry name" value="RNase_R"/>
</dbReference>
<dbReference type="Proteomes" id="UP000320623">
    <property type="component" value="Unassembled WGS sequence"/>
</dbReference>
<dbReference type="NCBIfam" id="TIGR00358">
    <property type="entry name" value="3_prime_RNase"/>
    <property type="match status" value="1"/>
</dbReference>
<keyword evidence="7 8" id="KW-0694">RNA-binding</keyword>
<dbReference type="HAMAP" id="MF_01895">
    <property type="entry name" value="RNase_R"/>
    <property type="match status" value="1"/>
</dbReference>
<dbReference type="InterPro" id="IPR004476">
    <property type="entry name" value="RNase_II/RNase_R"/>
</dbReference>
<comment type="function">
    <text evidence="8">3'-5' exoribonuclease that releases 5'-nucleoside monophosphates and is involved in maturation of structured RNAs.</text>
</comment>
<dbReference type="GO" id="GO:0005829">
    <property type="term" value="C:cytosol"/>
    <property type="evidence" value="ECO:0007669"/>
    <property type="project" value="TreeGrafter"/>
</dbReference>
<dbReference type="Pfam" id="PF00575">
    <property type="entry name" value="S1"/>
    <property type="match status" value="1"/>
</dbReference>
<dbReference type="InterPro" id="IPR003029">
    <property type="entry name" value="S1_domain"/>
</dbReference>
<keyword evidence="11" id="KW-1185">Reference proteome</keyword>
<dbReference type="Pfam" id="PF17876">
    <property type="entry name" value="CSD2"/>
    <property type="match status" value="1"/>
</dbReference>
<dbReference type="PANTHER" id="PTHR23355:SF9">
    <property type="entry name" value="DIS3-LIKE EXONUCLEASE 2"/>
    <property type="match status" value="1"/>
</dbReference>
<name>A0A0S4N7U9_9BACT</name>
<dbReference type="NCBIfam" id="TIGR02063">
    <property type="entry name" value="RNase_R"/>
    <property type="match status" value="1"/>
</dbReference>
<evidence type="ECO:0000256" key="7">
    <source>
        <dbReference type="ARBA" id="ARBA00022884"/>
    </source>
</evidence>
<dbReference type="PROSITE" id="PS50126">
    <property type="entry name" value="S1"/>
    <property type="match status" value="1"/>
</dbReference>
<protein>
    <recommendedName>
        <fullName evidence="8">Ribonuclease R</fullName>
        <shortName evidence="8">RNase R</shortName>
        <ecNumber evidence="8">3.1.13.1</ecNumber>
    </recommendedName>
</protein>
<dbReference type="CDD" id="cd04471">
    <property type="entry name" value="S1_RNase_R"/>
    <property type="match status" value="1"/>
</dbReference>
<evidence type="ECO:0000256" key="5">
    <source>
        <dbReference type="ARBA" id="ARBA00022801"/>
    </source>
</evidence>
<evidence type="ECO:0000256" key="4">
    <source>
        <dbReference type="ARBA" id="ARBA00022722"/>
    </source>
</evidence>
<proteinExistence type="inferred from homology"/>
<dbReference type="SUPFAM" id="SSF50249">
    <property type="entry name" value="Nucleic acid-binding proteins"/>
    <property type="match status" value="4"/>
</dbReference>
<feature type="domain" description="S1 motif" evidence="9">
    <location>
        <begin position="633"/>
        <end position="714"/>
    </location>
</feature>
<dbReference type="STRING" id="1643428.GCA_001442855_01625"/>
<dbReference type="EMBL" id="FAOO01000011">
    <property type="protein sequence ID" value="CUU06955.1"/>
    <property type="molecule type" value="Genomic_DNA"/>
</dbReference>
<dbReference type="InterPro" id="IPR013223">
    <property type="entry name" value="RNase_B_OB_dom"/>
</dbReference>
<dbReference type="Pfam" id="PF08206">
    <property type="entry name" value="OB_RNB"/>
    <property type="match status" value="1"/>
</dbReference>
<dbReference type="GO" id="GO:0006402">
    <property type="term" value="P:mRNA catabolic process"/>
    <property type="evidence" value="ECO:0007669"/>
    <property type="project" value="TreeGrafter"/>
</dbReference>
<evidence type="ECO:0000256" key="8">
    <source>
        <dbReference type="HAMAP-Rule" id="MF_01895"/>
    </source>
</evidence>
<accession>A0A0S4N7U9</accession>
<dbReference type="GO" id="GO:0003723">
    <property type="term" value="F:RNA binding"/>
    <property type="evidence" value="ECO:0007669"/>
    <property type="project" value="UniProtKB-UniRule"/>
</dbReference>
<dbReference type="InterPro" id="IPR022966">
    <property type="entry name" value="RNase_II/R_CS"/>
</dbReference>
<evidence type="ECO:0000259" key="9">
    <source>
        <dbReference type="PROSITE" id="PS50126"/>
    </source>
</evidence>
<dbReference type="Pfam" id="PF00773">
    <property type="entry name" value="RNB"/>
    <property type="match status" value="1"/>
</dbReference>
<dbReference type="Gene3D" id="2.40.50.140">
    <property type="entry name" value="Nucleic acid-binding proteins"/>
    <property type="match status" value="2"/>
</dbReference>
<evidence type="ECO:0000313" key="11">
    <source>
        <dbReference type="Proteomes" id="UP000320623"/>
    </source>
</evidence>
<comment type="catalytic activity">
    <reaction evidence="1 8">
        <text>Exonucleolytic cleavage in the 3'- to 5'-direction to yield nucleoside 5'-phosphates.</text>
        <dbReference type="EC" id="3.1.13.1"/>
    </reaction>
</comment>
<dbReference type="OrthoDB" id="9764149at2"/>
<dbReference type="InterPro" id="IPR011129">
    <property type="entry name" value="CSD"/>
</dbReference>
<keyword evidence="4 8" id="KW-0540">Nuclease</keyword>
<dbReference type="InterPro" id="IPR050180">
    <property type="entry name" value="RNR_Ribonuclease"/>
</dbReference>
<dbReference type="PANTHER" id="PTHR23355">
    <property type="entry name" value="RIBONUCLEASE"/>
    <property type="match status" value="1"/>
</dbReference>
<keyword evidence="6 8" id="KW-0269">Exonuclease</keyword>
<dbReference type="AlphaFoldDB" id="A0A0S4N7U9"/>
<dbReference type="EC" id="3.1.13.1" evidence="8"/>